<protein>
    <submittedName>
        <fullName evidence="2">Ribosomal-protein-alanine N-acetyltransferase</fullName>
        <ecNumber evidence="2">2.3.1.128</ecNumber>
    </submittedName>
</protein>
<dbReference type="AlphaFoldDB" id="A0A1E3KZ28"/>
<comment type="caution">
    <text evidence="2">The sequence shown here is derived from an EMBL/GenBank/DDBJ whole genome shotgun (WGS) entry which is preliminary data.</text>
</comment>
<dbReference type="EC" id="2.3.1.128" evidence="2"/>
<dbReference type="PANTHER" id="PTHR43259">
    <property type="entry name" value="SPT10P"/>
    <property type="match status" value="1"/>
</dbReference>
<evidence type="ECO:0000259" key="1">
    <source>
        <dbReference type="PROSITE" id="PS51186"/>
    </source>
</evidence>
<dbReference type="InterPro" id="IPR052829">
    <property type="entry name" value="N-acetyltransferase_domain"/>
</dbReference>
<feature type="domain" description="N-acetyltransferase" evidence="1">
    <location>
        <begin position="2"/>
        <end position="158"/>
    </location>
</feature>
<reference evidence="2 3" key="1">
    <citation type="submission" date="2016-08" db="EMBL/GenBank/DDBJ databases">
        <title>Genome sequencing of Paenibacillus sp. TI45-13ar, isolated from Korean traditional nuruk.</title>
        <authorList>
            <person name="Kim S.-J."/>
        </authorList>
    </citation>
    <scope>NUCLEOTIDE SEQUENCE [LARGE SCALE GENOMIC DNA]</scope>
    <source>
        <strain evidence="2 3">TI45-13ar</strain>
    </source>
</reference>
<dbReference type="PROSITE" id="PS51186">
    <property type="entry name" value="GNAT"/>
    <property type="match status" value="1"/>
</dbReference>
<gene>
    <name evidence="2" type="ORF">PTI45_03890</name>
</gene>
<dbReference type="PATRIC" id="fig|1886670.3.peg.3918"/>
<dbReference type="InterPro" id="IPR000182">
    <property type="entry name" value="GNAT_dom"/>
</dbReference>
<dbReference type="Proteomes" id="UP000094578">
    <property type="component" value="Unassembled WGS sequence"/>
</dbReference>
<evidence type="ECO:0000313" key="3">
    <source>
        <dbReference type="Proteomes" id="UP000094578"/>
    </source>
</evidence>
<dbReference type="RefSeq" id="WP_069329235.1">
    <property type="nucleotide sequence ID" value="NZ_MDER01000075.1"/>
</dbReference>
<dbReference type="SUPFAM" id="SSF55729">
    <property type="entry name" value="Acyl-CoA N-acyltransferases (Nat)"/>
    <property type="match status" value="1"/>
</dbReference>
<keyword evidence="2" id="KW-0808">Transferase</keyword>
<proteinExistence type="predicted"/>
<dbReference type="InterPro" id="IPR016181">
    <property type="entry name" value="Acyl_CoA_acyltransferase"/>
</dbReference>
<dbReference type="PANTHER" id="PTHR43259:SF1">
    <property type="entry name" value="N-ACETYLTRANSFERASE DOMAIN-CONTAINING PROTEIN"/>
    <property type="match status" value="1"/>
</dbReference>
<dbReference type="Gene3D" id="3.40.630.30">
    <property type="match status" value="1"/>
</dbReference>
<sequence length="158" mass="17634">MIELVLMNHEQYEAFRDQSAADYAAEKVAAGTWDAVDAERLATESFAKYLPQGKDTPGAYIYNIVDTAKQQIIGYIWLQISDAPAGKQAFLYDILIYEPYQGKGYGQATMKALDQVAIEEGAVKIGLHVFGHNLKALHVYEKAGYQITDYQMSKTLTL</sequence>
<dbReference type="GO" id="GO:0016747">
    <property type="term" value="F:acyltransferase activity, transferring groups other than amino-acyl groups"/>
    <property type="evidence" value="ECO:0007669"/>
    <property type="project" value="InterPro"/>
</dbReference>
<dbReference type="EMBL" id="MDER01000075">
    <property type="protein sequence ID" value="ODP26788.1"/>
    <property type="molecule type" value="Genomic_DNA"/>
</dbReference>
<keyword evidence="3" id="KW-1185">Reference proteome</keyword>
<dbReference type="Pfam" id="PF00583">
    <property type="entry name" value="Acetyltransf_1"/>
    <property type="match status" value="1"/>
</dbReference>
<evidence type="ECO:0000313" key="2">
    <source>
        <dbReference type="EMBL" id="ODP26788.1"/>
    </source>
</evidence>
<accession>A0A1E3KZ28</accession>
<name>A0A1E3KZ28_9BACL</name>
<dbReference type="STRING" id="1886670.PTI45_03890"/>
<organism evidence="2 3">
    <name type="scientific">Paenibacillus nuruki</name>
    <dbReference type="NCBI Taxonomy" id="1886670"/>
    <lineage>
        <taxon>Bacteria</taxon>
        <taxon>Bacillati</taxon>
        <taxon>Bacillota</taxon>
        <taxon>Bacilli</taxon>
        <taxon>Bacillales</taxon>
        <taxon>Paenibacillaceae</taxon>
        <taxon>Paenibacillus</taxon>
    </lineage>
</organism>
<dbReference type="CDD" id="cd04301">
    <property type="entry name" value="NAT_SF"/>
    <property type="match status" value="1"/>
</dbReference>
<keyword evidence="2" id="KW-0012">Acyltransferase</keyword>